<keyword evidence="4" id="KW-0560">Oxidoreductase</keyword>
<dbReference type="OrthoDB" id="3218463at2"/>
<evidence type="ECO:0000256" key="2">
    <source>
        <dbReference type="ARBA" id="ARBA00022617"/>
    </source>
</evidence>
<gene>
    <name evidence="7" type="ORF">UK23_33025</name>
</gene>
<organism evidence="7 8">
    <name type="scientific">Lentzea aerocolonigenes</name>
    <name type="common">Lechevalieria aerocolonigenes</name>
    <name type="synonym">Saccharothrix aerocolonigenes</name>
    <dbReference type="NCBI Taxonomy" id="68170"/>
    <lineage>
        <taxon>Bacteria</taxon>
        <taxon>Bacillati</taxon>
        <taxon>Actinomycetota</taxon>
        <taxon>Actinomycetes</taxon>
        <taxon>Pseudonocardiales</taxon>
        <taxon>Pseudonocardiaceae</taxon>
        <taxon>Lentzea</taxon>
    </lineage>
</organism>
<evidence type="ECO:0008006" key="9">
    <source>
        <dbReference type="Google" id="ProtNLM"/>
    </source>
</evidence>
<dbReference type="EMBL" id="JYJG01000290">
    <property type="protein sequence ID" value="KJK43491.1"/>
    <property type="molecule type" value="Genomic_DNA"/>
</dbReference>
<dbReference type="PRINTS" id="PR00359">
    <property type="entry name" value="BP450"/>
</dbReference>
<comment type="similarity">
    <text evidence="1">Belongs to the cytochrome P450 family.</text>
</comment>
<comment type="caution">
    <text evidence="7">The sequence shown here is derived from an EMBL/GenBank/DDBJ whole genome shotgun (WGS) entry which is preliminary data.</text>
</comment>
<evidence type="ECO:0000256" key="6">
    <source>
        <dbReference type="ARBA" id="ARBA00023033"/>
    </source>
</evidence>
<dbReference type="PANTHER" id="PTHR46696:SF1">
    <property type="entry name" value="CYTOCHROME P450 YJIB-RELATED"/>
    <property type="match status" value="1"/>
</dbReference>
<keyword evidence="3" id="KW-0479">Metal-binding</keyword>
<name>A0A0F0GLR0_LENAE</name>
<dbReference type="AlphaFoldDB" id="A0A0F0GLR0"/>
<proteinExistence type="inferred from homology"/>
<protein>
    <recommendedName>
        <fullName evidence="9">Cytochrome P450</fullName>
    </recommendedName>
</protein>
<dbReference type="GO" id="GO:0016705">
    <property type="term" value="F:oxidoreductase activity, acting on paired donors, with incorporation or reduction of molecular oxygen"/>
    <property type="evidence" value="ECO:0007669"/>
    <property type="project" value="InterPro"/>
</dbReference>
<evidence type="ECO:0000313" key="8">
    <source>
        <dbReference type="Proteomes" id="UP000033393"/>
    </source>
</evidence>
<reference evidence="7 8" key="1">
    <citation type="submission" date="2015-02" db="EMBL/GenBank/DDBJ databases">
        <authorList>
            <person name="Ju K.-S."/>
            <person name="Doroghazi J.R."/>
            <person name="Metcalf W."/>
        </authorList>
    </citation>
    <scope>NUCLEOTIDE SEQUENCE [LARGE SCALE GENOMIC DNA]</scope>
    <source>
        <strain evidence="7 8">NRRL B-16140</strain>
    </source>
</reference>
<dbReference type="GO" id="GO:0020037">
    <property type="term" value="F:heme binding"/>
    <property type="evidence" value="ECO:0007669"/>
    <property type="project" value="InterPro"/>
</dbReference>
<keyword evidence="8" id="KW-1185">Reference proteome</keyword>
<evidence type="ECO:0000256" key="4">
    <source>
        <dbReference type="ARBA" id="ARBA00023002"/>
    </source>
</evidence>
<keyword evidence="2" id="KW-0349">Heme</keyword>
<dbReference type="InterPro" id="IPR002397">
    <property type="entry name" value="Cyt_P450_B"/>
</dbReference>
<dbReference type="FunFam" id="1.10.630.10:FF:000018">
    <property type="entry name" value="Cytochrome P450 monooxygenase"/>
    <property type="match status" value="1"/>
</dbReference>
<keyword evidence="6" id="KW-0503">Monooxygenase</keyword>
<dbReference type="Pfam" id="PF00067">
    <property type="entry name" value="p450"/>
    <property type="match status" value="1"/>
</dbReference>
<dbReference type="Gene3D" id="1.10.630.10">
    <property type="entry name" value="Cytochrome P450"/>
    <property type="match status" value="1"/>
</dbReference>
<evidence type="ECO:0000256" key="1">
    <source>
        <dbReference type="ARBA" id="ARBA00010617"/>
    </source>
</evidence>
<keyword evidence="5" id="KW-0408">Iron</keyword>
<evidence type="ECO:0000313" key="7">
    <source>
        <dbReference type="EMBL" id="KJK43491.1"/>
    </source>
</evidence>
<dbReference type="PATRIC" id="fig|68170.10.peg.8588"/>
<dbReference type="PANTHER" id="PTHR46696">
    <property type="entry name" value="P450, PUTATIVE (EUROFUNG)-RELATED"/>
    <property type="match status" value="1"/>
</dbReference>
<dbReference type="Proteomes" id="UP000033393">
    <property type="component" value="Unassembled WGS sequence"/>
</dbReference>
<accession>A0A0F0GLR0</accession>
<dbReference type="CDD" id="cd11031">
    <property type="entry name" value="Cyp158A-like"/>
    <property type="match status" value="1"/>
</dbReference>
<dbReference type="GO" id="GO:0005506">
    <property type="term" value="F:iron ion binding"/>
    <property type="evidence" value="ECO:0007669"/>
    <property type="project" value="InterPro"/>
</dbReference>
<sequence length="387" mass="42252">MSATFPFTTDRSLDNEPEAQELLARRGPVVPATMGPIEIWLALSYAACKQVLTDPRFSREEATRPGGPVTLPSAANPLVLTSMEGRRHARTRKLVASAFSPRMVALLEPRVQEIVDSLLDESPVDLVSGLCVPLPTMVICELLGAPYSDAPDIRRWTGRLMTGRLTQEELREVEHEVQGYLADLVEEKRLRPDGKLITALVLAHDEGGHLTSSELLANLQMLLAAGHDTTVNQLGNSLLTLLRHPAEMQRLIDDPTLMGTAVDELLRFSRLMAATLPRVTTEAVELDGVRLPAGAAVLPVLSSANRDPSVFPDPDRLDVGRDDAAPLAMGFGPHYCLGAQLAKLELRIALTSVLQRFPGLRLAVDESSLTYRMECNVRALVSLPVTW</sequence>
<evidence type="ECO:0000256" key="3">
    <source>
        <dbReference type="ARBA" id="ARBA00022723"/>
    </source>
</evidence>
<dbReference type="PRINTS" id="PR00385">
    <property type="entry name" value="P450"/>
</dbReference>
<dbReference type="InterPro" id="IPR036396">
    <property type="entry name" value="Cyt_P450_sf"/>
</dbReference>
<dbReference type="SUPFAM" id="SSF48264">
    <property type="entry name" value="Cytochrome P450"/>
    <property type="match status" value="1"/>
</dbReference>
<dbReference type="GO" id="GO:0004497">
    <property type="term" value="F:monooxygenase activity"/>
    <property type="evidence" value="ECO:0007669"/>
    <property type="project" value="UniProtKB-KW"/>
</dbReference>
<dbReference type="InterPro" id="IPR001128">
    <property type="entry name" value="Cyt_P450"/>
</dbReference>
<evidence type="ECO:0000256" key="5">
    <source>
        <dbReference type="ARBA" id="ARBA00023004"/>
    </source>
</evidence>
<dbReference type="RefSeq" id="WP_045315669.1">
    <property type="nucleotide sequence ID" value="NZ_JYJG01000290.1"/>
</dbReference>